<name>A0A397YRV7_BRACM</name>
<organism evidence="3 4">
    <name type="scientific">Brassica campestris</name>
    <name type="common">Field mustard</name>
    <dbReference type="NCBI Taxonomy" id="3711"/>
    <lineage>
        <taxon>Eukaryota</taxon>
        <taxon>Viridiplantae</taxon>
        <taxon>Streptophyta</taxon>
        <taxon>Embryophyta</taxon>
        <taxon>Tracheophyta</taxon>
        <taxon>Spermatophyta</taxon>
        <taxon>Magnoliopsida</taxon>
        <taxon>eudicotyledons</taxon>
        <taxon>Gunneridae</taxon>
        <taxon>Pentapetalae</taxon>
        <taxon>rosids</taxon>
        <taxon>malvids</taxon>
        <taxon>Brassicales</taxon>
        <taxon>Brassicaceae</taxon>
        <taxon>Brassiceae</taxon>
        <taxon>Brassica</taxon>
    </lineage>
</organism>
<evidence type="ECO:0000259" key="2">
    <source>
        <dbReference type="Pfam" id="PF14111"/>
    </source>
</evidence>
<feature type="compositionally biased region" description="Acidic residues" evidence="1">
    <location>
        <begin position="357"/>
        <end position="369"/>
    </location>
</feature>
<dbReference type="Pfam" id="PF14111">
    <property type="entry name" value="DUF4283"/>
    <property type="match status" value="1"/>
</dbReference>
<sequence length="396" mass="43550">MAKGTPHTMSKKGTPFLLESGEWCVKISNDVISRNQRKWEPFIVGQFHGNLPSHGALHAILNGIWSSKRRDITLSRLGPKTALIKVPCPATRARVLAQGMWHIEGQTMFVADYSPGFTPQMPELVEAPVWLELRGVPPHFFNEESLEHVAGLVGDPLYLHPSTANLTDLVVAKVFTIIDLQKPLPEAVNAQFETGEIVRVEVSCPWLPPTCTFCHEVGHTIRRCPTAPITCTSCKSTTHMTEKEKYTKKGPLSEAEAEADIPSSSKDPQKSKSKKAKKAKKAKRDLSVPPSVKNHKDYLASPEETLAQQRGKEKAERKKKKKKKKAPSSDSGLSSSSESSGAEHIPDTSSASASDAESVEESDPGDDIEYTTVLSKKGRRAQKQLQGKHPKSNPRQ</sequence>
<dbReference type="Proteomes" id="UP000264353">
    <property type="component" value="Chromosome A7"/>
</dbReference>
<reference evidence="3 4" key="1">
    <citation type="submission" date="2018-06" db="EMBL/GenBank/DDBJ databases">
        <title>WGS assembly of Brassica rapa FPsc.</title>
        <authorList>
            <person name="Bowman J."/>
            <person name="Kohchi T."/>
            <person name="Yamato K."/>
            <person name="Jenkins J."/>
            <person name="Shu S."/>
            <person name="Ishizaki K."/>
            <person name="Yamaoka S."/>
            <person name="Nishihama R."/>
            <person name="Nakamura Y."/>
            <person name="Berger F."/>
            <person name="Adam C."/>
            <person name="Aki S."/>
            <person name="Althoff F."/>
            <person name="Araki T."/>
            <person name="Arteaga-Vazquez M."/>
            <person name="Balasubrmanian S."/>
            <person name="Bauer D."/>
            <person name="Boehm C."/>
            <person name="Briginshaw L."/>
            <person name="Caballero-Perez J."/>
            <person name="Catarino B."/>
            <person name="Chen F."/>
            <person name="Chiyoda S."/>
            <person name="Chovatia M."/>
            <person name="Davies K."/>
            <person name="Delmans M."/>
            <person name="Demura T."/>
            <person name="Dierschke T."/>
            <person name="Dolan L."/>
            <person name="Dorantes-Acosta A."/>
            <person name="Eklund D."/>
            <person name="Florent S."/>
            <person name="Flores-Sandoval E."/>
            <person name="Fujiyama A."/>
            <person name="Fukuzawa H."/>
            <person name="Galik B."/>
            <person name="Grimanelli D."/>
            <person name="Grimwood J."/>
            <person name="Grossniklaus U."/>
            <person name="Hamada T."/>
            <person name="Haseloff J."/>
            <person name="Hetherington A."/>
            <person name="Higo A."/>
            <person name="Hirakawa Y."/>
            <person name="Hundley H."/>
            <person name="Ikeda Y."/>
            <person name="Inoue K."/>
            <person name="Inoue S."/>
            <person name="Ishida S."/>
            <person name="Jia Q."/>
            <person name="Kakita M."/>
            <person name="Kanazawa T."/>
            <person name="Kawai Y."/>
            <person name="Kawashima T."/>
            <person name="Kennedy M."/>
            <person name="Kinose K."/>
            <person name="Kinoshita T."/>
            <person name="Kohara Y."/>
            <person name="Koide E."/>
            <person name="Komatsu K."/>
            <person name="Kopischke S."/>
            <person name="Kubo M."/>
            <person name="Kyozuka J."/>
            <person name="Lagercrantz U."/>
            <person name="Lin S."/>
            <person name="Lindquist E."/>
            <person name="Lipzen A."/>
            <person name="Lu C."/>
            <person name="Luna E."/>
            <person name="Martienssen R."/>
            <person name="Minamino N."/>
            <person name="Mizutani M."/>
            <person name="Mizutani M."/>
            <person name="Mochizuki N."/>
            <person name="Monte I."/>
            <person name="Mosher R."/>
            <person name="Nagasaki H."/>
            <person name="Nakagami H."/>
            <person name="Naramoto S."/>
            <person name="Nishitani K."/>
            <person name="Ohtani M."/>
            <person name="Okamoto T."/>
            <person name="Okumura M."/>
            <person name="Phillips J."/>
            <person name="Pollak B."/>
            <person name="Reinders A."/>
            <person name="Roevekamp M."/>
            <person name="Sano R."/>
            <person name="Sawa S."/>
            <person name="Schmid M."/>
            <person name="Shirakawa M."/>
            <person name="Solano R."/>
            <person name="Spunde A."/>
            <person name="Suetsugu N."/>
            <person name="Sugano S."/>
            <person name="Sugiyama A."/>
            <person name="Sun R."/>
            <person name="Suzuki Y."/>
            <person name="Takenaka M."/>
            <person name="Takezawa D."/>
            <person name="Tomogane H."/>
            <person name="Tsuzuki M."/>
            <person name="Ueda T."/>
            <person name="Umeda M."/>
            <person name="Ward J."/>
            <person name="Watanabe Y."/>
            <person name="Yazaki K."/>
            <person name="Yokoyama R."/>
            <person name="Yoshitake Y."/>
            <person name="Yotsui I."/>
            <person name="Zachgo S."/>
            <person name="Schmutz J."/>
        </authorList>
    </citation>
    <scope>NUCLEOTIDE SEQUENCE [LARGE SCALE GENOMIC DNA]</scope>
    <source>
        <strain evidence="4">cv. B-3</strain>
    </source>
</reference>
<dbReference type="InterPro" id="IPR040256">
    <property type="entry name" value="At4g02000-like"/>
</dbReference>
<dbReference type="EMBL" id="CM010634">
    <property type="protein sequence ID" value="RID56135.1"/>
    <property type="molecule type" value="Genomic_DNA"/>
</dbReference>
<dbReference type="GO" id="GO:0008270">
    <property type="term" value="F:zinc ion binding"/>
    <property type="evidence" value="ECO:0007669"/>
    <property type="project" value="InterPro"/>
</dbReference>
<dbReference type="PANTHER" id="PTHR31286">
    <property type="entry name" value="GLYCINE-RICH CELL WALL STRUCTURAL PROTEIN 1.8-LIKE"/>
    <property type="match status" value="1"/>
</dbReference>
<feature type="domain" description="DUF4283" evidence="2">
    <location>
        <begin position="37"/>
        <end position="120"/>
    </location>
</feature>
<dbReference type="PANTHER" id="PTHR31286:SF55">
    <property type="entry name" value="DUF4283 DOMAIN-CONTAINING PROTEIN"/>
    <property type="match status" value="1"/>
</dbReference>
<feature type="compositionally biased region" description="Basic residues" evidence="1">
    <location>
        <begin position="271"/>
        <end position="283"/>
    </location>
</feature>
<dbReference type="Gene3D" id="4.10.60.10">
    <property type="entry name" value="Zinc finger, CCHC-type"/>
    <property type="match status" value="1"/>
</dbReference>
<feature type="compositionally biased region" description="Basic residues" evidence="1">
    <location>
        <begin position="376"/>
        <end position="396"/>
    </location>
</feature>
<dbReference type="InterPro" id="IPR036875">
    <property type="entry name" value="Znf_CCHC_sf"/>
</dbReference>
<evidence type="ECO:0000313" key="4">
    <source>
        <dbReference type="Proteomes" id="UP000264353"/>
    </source>
</evidence>
<evidence type="ECO:0000313" key="3">
    <source>
        <dbReference type="EMBL" id="RID56135.1"/>
    </source>
</evidence>
<dbReference type="GO" id="GO:0003676">
    <property type="term" value="F:nucleic acid binding"/>
    <property type="evidence" value="ECO:0007669"/>
    <property type="project" value="InterPro"/>
</dbReference>
<evidence type="ECO:0000256" key="1">
    <source>
        <dbReference type="SAM" id="MobiDB-lite"/>
    </source>
</evidence>
<feature type="compositionally biased region" description="Basic residues" evidence="1">
    <location>
        <begin position="317"/>
        <end position="326"/>
    </location>
</feature>
<feature type="region of interest" description="Disordered" evidence="1">
    <location>
        <begin position="240"/>
        <end position="396"/>
    </location>
</feature>
<dbReference type="InterPro" id="IPR025558">
    <property type="entry name" value="DUF4283"/>
</dbReference>
<feature type="compositionally biased region" description="Low complexity" evidence="1">
    <location>
        <begin position="347"/>
        <end position="356"/>
    </location>
</feature>
<protein>
    <recommendedName>
        <fullName evidence="2">DUF4283 domain-containing protein</fullName>
    </recommendedName>
</protein>
<proteinExistence type="predicted"/>
<accession>A0A397YRV7</accession>
<dbReference type="AlphaFoldDB" id="A0A397YRV7"/>
<feature type="compositionally biased region" description="Low complexity" evidence="1">
    <location>
        <begin position="328"/>
        <end position="340"/>
    </location>
</feature>
<gene>
    <name evidence="3" type="ORF">BRARA_G03358</name>
</gene>
<dbReference type="SUPFAM" id="SSF57756">
    <property type="entry name" value="Retrovirus zinc finger-like domains"/>
    <property type="match status" value="1"/>
</dbReference>